<dbReference type="Pfam" id="PF04199">
    <property type="entry name" value="Cyclase"/>
    <property type="match status" value="1"/>
</dbReference>
<dbReference type="GO" id="GO:0019441">
    <property type="term" value="P:L-tryptophan catabolic process to kynurenine"/>
    <property type="evidence" value="ECO:0007669"/>
    <property type="project" value="InterPro"/>
</dbReference>
<dbReference type="InterPro" id="IPR037175">
    <property type="entry name" value="KFase_sf"/>
</dbReference>
<gene>
    <name evidence="1" type="ORF">DNU06_00035</name>
</gene>
<reference evidence="1 2" key="1">
    <citation type="submission" date="2018-06" db="EMBL/GenBank/DDBJ databases">
        <title>The draft genome sequence of Crocinitomix sp. SM1701.</title>
        <authorList>
            <person name="Zhang X."/>
        </authorList>
    </citation>
    <scope>NUCLEOTIDE SEQUENCE [LARGE SCALE GENOMIC DNA]</scope>
    <source>
        <strain evidence="1 2">SM1701</strain>
    </source>
</reference>
<accession>A0A2W1N0Y3</accession>
<organism evidence="1 2">
    <name type="scientific">Putridiphycobacter roseus</name>
    <dbReference type="NCBI Taxonomy" id="2219161"/>
    <lineage>
        <taxon>Bacteria</taxon>
        <taxon>Pseudomonadati</taxon>
        <taxon>Bacteroidota</taxon>
        <taxon>Flavobacteriia</taxon>
        <taxon>Flavobacteriales</taxon>
        <taxon>Crocinitomicaceae</taxon>
        <taxon>Putridiphycobacter</taxon>
    </lineage>
</organism>
<dbReference type="GO" id="GO:0004061">
    <property type="term" value="F:arylformamidase activity"/>
    <property type="evidence" value="ECO:0007669"/>
    <property type="project" value="InterPro"/>
</dbReference>
<dbReference type="OrthoDB" id="9814192at2"/>
<proteinExistence type="predicted"/>
<comment type="caution">
    <text evidence="1">The sequence shown here is derived from an EMBL/GenBank/DDBJ whole genome shotgun (WGS) entry which is preliminary data.</text>
</comment>
<dbReference type="Proteomes" id="UP000249248">
    <property type="component" value="Unassembled WGS sequence"/>
</dbReference>
<protein>
    <submittedName>
        <fullName evidence="1">Cyclase family protein</fullName>
    </submittedName>
</protein>
<dbReference type="SUPFAM" id="SSF102198">
    <property type="entry name" value="Putative cyclase"/>
    <property type="match status" value="1"/>
</dbReference>
<dbReference type="AlphaFoldDB" id="A0A2W1N0Y3"/>
<dbReference type="InterPro" id="IPR007325">
    <property type="entry name" value="KFase/CYL"/>
</dbReference>
<keyword evidence="2" id="KW-1185">Reference proteome</keyword>
<dbReference type="EMBL" id="QKSB01000001">
    <property type="protein sequence ID" value="PZE18259.1"/>
    <property type="molecule type" value="Genomic_DNA"/>
</dbReference>
<name>A0A2W1N0Y3_9FLAO</name>
<dbReference type="RefSeq" id="WP_111061160.1">
    <property type="nucleotide sequence ID" value="NZ_JBHUCU010000007.1"/>
</dbReference>
<evidence type="ECO:0000313" key="2">
    <source>
        <dbReference type="Proteomes" id="UP000249248"/>
    </source>
</evidence>
<dbReference type="Gene3D" id="3.50.30.50">
    <property type="entry name" value="Putative cyclase"/>
    <property type="match status" value="1"/>
</dbReference>
<evidence type="ECO:0000313" key="1">
    <source>
        <dbReference type="EMBL" id="PZE18259.1"/>
    </source>
</evidence>
<sequence length="252" mass="28451">MILKTTNNQKFDTKNGIDISLPLSPTSGALAWYVAPVKIWPVTGDGFIGKVTEGGSTNFNNILLNPHGNGTHTENVGHISREFYSINESLTQFFYHALLITVQPESFKNTDFGENDWIITKELLANQIGDQKNFEAIIIRTLPNEVVKKNKNYSNTNPPYLTKDAIEYINALNILHLLIDLPSVDRENDNGKLMAHHTFWNYPDQPRLDKTITELIYVPIEVKDGPYILNLQIISLENDASPSKPILYPIES</sequence>